<protein>
    <submittedName>
        <fullName evidence="4">HK97 family phage major capsid protein</fullName>
    </submittedName>
</protein>
<name>A0A242JYI1_9ENTE</name>
<dbReference type="EMBL" id="NGMO01000003">
    <property type="protein sequence ID" value="OTP10376.1"/>
    <property type="molecule type" value="Genomic_DNA"/>
</dbReference>
<dbReference type="RefSeq" id="WP_086285128.1">
    <property type="nucleotide sequence ID" value="NZ_NGMO01000003.1"/>
</dbReference>
<evidence type="ECO:0000256" key="1">
    <source>
        <dbReference type="ARBA" id="ARBA00004328"/>
    </source>
</evidence>
<dbReference type="Pfam" id="PF05065">
    <property type="entry name" value="Phage_capsid"/>
    <property type="match status" value="1"/>
</dbReference>
<dbReference type="NCBIfam" id="TIGR01554">
    <property type="entry name" value="major_cap_HK97"/>
    <property type="match status" value="1"/>
</dbReference>
<feature type="domain" description="UVR" evidence="3">
    <location>
        <begin position="1"/>
        <end position="35"/>
    </location>
</feature>
<evidence type="ECO:0000256" key="2">
    <source>
        <dbReference type="SAM" id="MobiDB-lite"/>
    </source>
</evidence>
<evidence type="ECO:0000313" key="5">
    <source>
        <dbReference type="Proteomes" id="UP000194933"/>
    </source>
</evidence>
<evidence type="ECO:0000259" key="3">
    <source>
        <dbReference type="PROSITE" id="PS50151"/>
    </source>
</evidence>
<reference evidence="4 5" key="1">
    <citation type="submission" date="2017-05" db="EMBL/GenBank/DDBJ databases">
        <title>The Genome Sequence of Enterococcus sp. 10A9_DIV0425.</title>
        <authorList>
            <consortium name="The Broad Institute Genomics Platform"/>
            <consortium name="The Broad Institute Genomic Center for Infectious Diseases"/>
            <person name="Earl A."/>
            <person name="Manson A."/>
            <person name="Schwartman J."/>
            <person name="Gilmore M."/>
            <person name="Abouelleil A."/>
            <person name="Cao P."/>
            <person name="Chapman S."/>
            <person name="Cusick C."/>
            <person name="Shea T."/>
            <person name="Young S."/>
            <person name="Neafsey D."/>
            <person name="Nusbaum C."/>
            <person name="Birren B."/>
        </authorList>
    </citation>
    <scope>NUCLEOTIDE SEQUENCE [LARGE SCALE GENOMIC DNA]</scope>
    <source>
        <strain evidence="4 5">10A9_DIV0425</strain>
    </source>
</reference>
<comment type="caution">
    <text evidence="4">The sequence shown here is derived from an EMBL/GenBank/DDBJ whole genome shotgun (WGS) entry which is preliminary data.</text>
</comment>
<keyword evidence="5" id="KW-1185">Reference proteome</keyword>
<evidence type="ECO:0000313" key="4">
    <source>
        <dbReference type="EMBL" id="OTP10376.1"/>
    </source>
</evidence>
<dbReference type="InterPro" id="IPR054612">
    <property type="entry name" value="Phage_capsid-like_C"/>
</dbReference>
<comment type="subcellular location">
    <subcellularLocation>
        <location evidence="1">Virion</location>
    </subcellularLocation>
</comment>
<dbReference type="STRING" id="1987383.A5844_002076"/>
<dbReference type="InterPro" id="IPR024455">
    <property type="entry name" value="Phage_capsid"/>
</dbReference>
<dbReference type="Proteomes" id="UP000194933">
    <property type="component" value="Unassembled WGS sequence"/>
</dbReference>
<proteinExistence type="predicted"/>
<dbReference type="InterPro" id="IPR001943">
    <property type="entry name" value="UVR_dom"/>
</dbReference>
<organism evidence="4 5">
    <name type="scientific">Candidatus Enterococcus wittei</name>
    <dbReference type="NCBI Taxonomy" id="1987383"/>
    <lineage>
        <taxon>Bacteria</taxon>
        <taxon>Bacillati</taxon>
        <taxon>Bacillota</taxon>
        <taxon>Bacilli</taxon>
        <taxon>Lactobacillales</taxon>
        <taxon>Enterococcaceae</taxon>
        <taxon>Enterococcus</taxon>
    </lineage>
</organism>
<dbReference type="SUPFAM" id="SSF56563">
    <property type="entry name" value="Major capsid protein gp5"/>
    <property type="match status" value="1"/>
</dbReference>
<sequence>MDIEELKKQAQEAIDSGELEKARELMDKIKELTTEASKAEEETRTTEDKEKMQAELDAIKPVEKRSRSRKVEKRTLREVENLEDNQLQAFENFIRTEGVEKRGLNTSNTSVVVPTDISTDVLELKDNLDDLSQYITVQEVGTGSGKFPVAKRATSVLATKEELAEIADVDEPLFIEVDYKVETRIGKIMFSNELIEDAAVNVVDYSKKQMKRMVKNTNNKNILAILSKFTATVATDTDGLKNVINVQLDPELDIKLLVNQDAYNYLDTLKDIEGRYLLQPSLSAPSGKQFAGHDVIVVSNKVAPTPKDTVGFIFIGDLEEACILFKRKEITAEWEKFDSYSKGLAVGVRSDYKQVDPEAGFVVNLKPVVEGEETPQTK</sequence>
<gene>
    <name evidence="4" type="ORF">A5844_002076</name>
</gene>
<feature type="region of interest" description="Disordered" evidence="2">
    <location>
        <begin position="32"/>
        <end position="57"/>
    </location>
</feature>
<accession>A0A242JYI1</accession>
<dbReference type="AlphaFoldDB" id="A0A242JYI1"/>
<dbReference type="PROSITE" id="PS50151">
    <property type="entry name" value="UVR"/>
    <property type="match status" value="1"/>
</dbReference>